<evidence type="ECO:0000313" key="2">
    <source>
        <dbReference type="Proteomes" id="UP001189429"/>
    </source>
</evidence>
<keyword evidence="2" id="KW-1185">Reference proteome</keyword>
<accession>A0ABN9TLZ5</accession>
<comment type="caution">
    <text evidence="1">The sequence shown here is derived from an EMBL/GenBank/DDBJ whole genome shotgun (WGS) entry which is preliminary data.</text>
</comment>
<evidence type="ECO:0000313" key="1">
    <source>
        <dbReference type="EMBL" id="CAK0847023.1"/>
    </source>
</evidence>
<sequence length="78" mass="9339">MLLVFLAHCFVLDENCPLRCWQKYIFRKYCTLKVLDAATFRIFQMRDFRLRVSEQDPRRNLNPALADSRFRQLGGLRG</sequence>
<protein>
    <submittedName>
        <fullName evidence="1">Uncharacterized protein</fullName>
    </submittedName>
</protein>
<organism evidence="1 2">
    <name type="scientific">Prorocentrum cordatum</name>
    <dbReference type="NCBI Taxonomy" id="2364126"/>
    <lineage>
        <taxon>Eukaryota</taxon>
        <taxon>Sar</taxon>
        <taxon>Alveolata</taxon>
        <taxon>Dinophyceae</taxon>
        <taxon>Prorocentrales</taxon>
        <taxon>Prorocentraceae</taxon>
        <taxon>Prorocentrum</taxon>
    </lineage>
</organism>
<dbReference type="Proteomes" id="UP001189429">
    <property type="component" value="Unassembled WGS sequence"/>
</dbReference>
<name>A0ABN9TLZ5_9DINO</name>
<proteinExistence type="predicted"/>
<reference evidence="1" key="1">
    <citation type="submission" date="2023-10" db="EMBL/GenBank/DDBJ databases">
        <authorList>
            <person name="Chen Y."/>
            <person name="Shah S."/>
            <person name="Dougan E. K."/>
            <person name="Thang M."/>
            <person name="Chan C."/>
        </authorList>
    </citation>
    <scope>NUCLEOTIDE SEQUENCE [LARGE SCALE GENOMIC DNA]</scope>
</reference>
<dbReference type="EMBL" id="CAUYUJ010014865">
    <property type="protein sequence ID" value="CAK0847023.1"/>
    <property type="molecule type" value="Genomic_DNA"/>
</dbReference>
<gene>
    <name evidence="1" type="ORF">PCOR1329_LOCUS40364</name>
</gene>